<comment type="caution">
    <text evidence="2">The sequence shown here is derived from an EMBL/GenBank/DDBJ whole genome shotgun (WGS) entry which is preliminary data.</text>
</comment>
<dbReference type="InterPro" id="IPR011083">
    <property type="entry name" value="Phage_tail_collar_dom"/>
</dbReference>
<organism evidence="2 3">
    <name type="scientific">Novosphingobium guangzhouense</name>
    <dbReference type="NCBI Taxonomy" id="1850347"/>
    <lineage>
        <taxon>Bacteria</taxon>
        <taxon>Pseudomonadati</taxon>
        <taxon>Pseudomonadota</taxon>
        <taxon>Alphaproteobacteria</taxon>
        <taxon>Sphingomonadales</taxon>
        <taxon>Sphingomonadaceae</taxon>
        <taxon>Novosphingobium</taxon>
    </lineage>
</organism>
<reference evidence="2 3" key="1">
    <citation type="submission" date="2016-05" db="EMBL/GenBank/DDBJ databases">
        <title>Complete genome sequence of Novosphingobium guangzhouense SA925(T).</title>
        <authorList>
            <person name="Sha S."/>
        </authorList>
    </citation>
    <scope>NUCLEOTIDE SEQUENCE [LARGE SCALE GENOMIC DNA]</scope>
    <source>
        <strain evidence="2 3">SA925</strain>
    </source>
</reference>
<name>A0A2K2G606_9SPHN</name>
<accession>A0A2K2G606</accession>
<keyword evidence="3" id="KW-1185">Reference proteome</keyword>
<dbReference type="Proteomes" id="UP000236327">
    <property type="component" value="Unassembled WGS sequence"/>
</dbReference>
<dbReference type="SUPFAM" id="SSF88874">
    <property type="entry name" value="Receptor-binding domain of short tail fibre protein gp12"/>
    <property type="match status" value="1"/>
</dbReference>
<dbReference type="EMBL" id="LYMM01000002">
    <property type="protein sequence ID" value="PNU06473.1"/>
    <property type="molecule type" value="Genomic_DNA"/>
</dbReference>
<dbReference type="OrthoDB" id="6174642at2"/>
<evidence type="ECO:0000259" key="1">
    <source>
        <dbReference type="Pfam" id="PF07484"/>
    </source>
</evidence>
<gene>
    <name evidence="2" type="ORF">A8V01_02715</name>
</gene>
<evidence type="ECO:0000313" key="3">
    <source>
        <dbReference type="Proteomes" id="UP000236327"/>
    </source>
</evidence>
<feature type="domain" description="Phage tail collar" evidence="1">
    <location>
        <begin position="206"/>
        <end position="262"/>
    </location>
</feature>
<dbReference type="InterPro" id="IPR037053">
    <property type="entry name" value="Phage_tail_collar_dom_sf"/>
</dbReference>
<sequence length="355" mass="36894">MPAFALKLTDAGLAAVQGEAGSDPVVLSHLGLTATPFDYAPTLTALPDEFKRIEVASGIAAAPNITHLTAYDTSTDVWSATGFGLFMADGVLFAVYTSPTVIMSKSEMAFALFALDIAFDSDLAANIEYGNAVFAYPPATEQTRGVARLATAAEAQAGEEPLAVITPATGKEAAPYWLADRDPASPALDADRLSGQAASWYMPPGFVGQFAMAAAPAGWLKCNGAAVSRADYPALFAAIGTEFGEGDGATTFNLPDIRGEFVRGLDDGRGIDPDRSLGSAQDDMLREHEHLIAANAATGGILTGDTYVALEGTAGGDTQYILHSTLTVPTLGRTSATGGSETRPRNVALLFCIKF</sequence>
<dbReference type="RefSeq" id="WP_103094416.1">
    <property type="nucleotide sequence ID" value="NZ_LYMM01000002.1"/>
</dbReference>
<dbReference type="Pfam" id="PF07484">
    <property type="entry name" value="Collar"/>
    <property type="match status" value="1"/>
</dbReference>
<dbReference type="Gene3D" id="3.90.1340.10">
    <property type="entry name" value="Phage tail collar domain"/>
    <property type="match status" value="1"/>
</dbReference>
<proteinExistence type="predicted"/>
<dbReference type="AlphaFoldDB" id="A0A2K2G606"/>
<protein>
    <recommendedName>
        <fullName evidence="1">Phage tail collar domain-containing protein</fullName>
    </recommendedName>
</protein>
<evidence type="ECO:0000313" key="2">
    <source>
        <dbReference type="EMBL" id="PNU06473.1"/>
    </source>
</evidence>